<evidence type="ECO:0000256" key="3">
    <source>
        <dbReference type="ARBA" id="ARBA00022448"/>
    </source>
</evidence>
<dbReference type="PANTHER" id="PTHR10791:SF28">
    <property type="entry name" value="BIDIRECTIONAL SUGAR TRANSPORTER SWEET3"/>
    <property type="match status" value="1"/>
</dbReference>
<feature type="transmembrane region" description="Helical" evidence="9">
    <location>
        <begin position="110"/>
        <end position="131"/>
    </location>
</feature>
<evidence type="ECO:0000256" key="2">
    <source>
        <dbReference type="ARBA" id="ARBA00007809"/>
    </source>
</evidence>
<dbReference type="GO" id="GO:0016020">
    <property type="term" value="C:membrane"/>
    <property type="evidence" value="ECO:0007669"/>
    <property type="project" value="InterPro"/>
</dbReference>
<dbReference type="InterPro" id="IPR004316">
    <property type="entry name" value="SWEET_rpt"/>
</dbReference>
<dbReference type="Gene3D" id="1.20.1280.290">
    <property type="match status" value="2"/>
</dbReference>
<keyword evidence="5 9" id="KW-0812">Transmembrane</keyword>
<comment type="subcellular location">
    <subcellularLocation>
        <location evidence="1">Endomembrane system</location>
        <topology evidence="1">Multi-pass membrane protein</topology>
    </subcellularLocation>
</comment>
<keyword evidence="4 9" id="KW-0762">Sugar transport</keyword>
<keyword evidence="6" id="KW-0677">Repeat</keyword>
<dbReference type="Pfam" id="PF03083">
    <property type="entry name" value="MtN3_slv"/>
    <property type="match status" value="2"/>
</dbReference>
<comment type="similarity">
    <text evidence="2 9">Belongs to the SWEET sugar transporter family.</text>
</comment>
<dbReference type="InterPro" id="IPR047664">
    <property type="entry name" value="SWEET"/>
</dbReference>
<evidence type="ECO:0000256" key="7">
    <source>
        <dbReference type="ARBA" id="ARBA00022989"/>
    </source>
</evidence>
<evidence type="ECO:0000256" key="1">
    <source>
        <dbReference type="ARBA" id="ARBA00004127"/>
    </source>
</evidence>
<dbReference type="GO" id="GO:0051119">
    <property type="term" value="F:sugar transmembrane transporter activity"/>
    <property type="evidence" value="ECO:0007669"/>
    <property type="project" value="InterPro"/>
</dbReference>
<evidence type="ECO:0000256" key="6">
    <source>
        <dbReference type="ARBA" id="ARBA00022737"/>
    </source>
</evidence>
<name>A0A5A7QP13_STRAF</name>
<evidence type="ECO:0000256" key="9">
    <source>
        <dbReference type="RuleBase" id="RU910715"/>
    </source>
</evidence>
<comment type="caution">
    <text evidence="9">Lacks conserved residue(s) required for the propagation of feature annotation.</text>
</comment>
<gene>
    <name evidence="10" type="ORF">STAS_23745</name>
</gene>
<dbReference type="EMBL" id="BKCP01007626">
    <property type="protein sequence ID" value="GER46696.1"/>
    <property type="molecule type" value="Genomic_DNA"/>
</dbReference>
<dbReference type="Proteomes" id="UP000325081">
    <property type="component" value="Unassembled WGS sequence"/>
</dbReference>
<dbReference type="OrthoDB" id="409725at2759"/>
<evidence type="ECO:0000256" key="8">
    <source>
        <dbReference type="ARBA" id="ARBA00023136"/>
    </source>
</evidence>
<evidence type="ECO:0000256" key="4">
    <source>
        <dbReference type="ARBA" id="ARBA00022597"/>
    </source>
</evidence>
<feature type="transmembrane region" description="Helical" evidence="9">
    <location>
        <begin position="12"/>
        <end position="33"/>
    </location>
</feature>
<dbReference type="GO" id="GO:0012505">
    <property type="term" value="C:endomembrane system"/>
    <property type="evidence" value="ECO:0007669"/>
    <property type="project" value="UniProtKB-SubCell"/>
</dbReference>
<evidence type="ECO:0000256" key="5">
    <source>
        <dbReference type="ARBA" id="ARBA00022692"/>
    </source>
</evidence>
<protein>
    <recommendedName>
        <fullName evidence="9">Bidirectional sugar transporter SWEET</fullName>
    </recommendedName>
</protein>
<feature type="transmembrane region" description="Helical" evidence="9">
    <location>
        <begin position="82"/>
        <end position="98"/>
    </location>
</feature>
<organism evidence="10 11">
    <name type="scientific">Striga asiatica</name>
    <name type="common">Asiatic witchweed</name>
    <name type="synonym">Buchnera asiatica</name>
    <dbReference type="NCBI Taxonomy" id="4170"/>
    <lineage>
        <taxon>Eukaryota</taxon>
        <taxon>Viridiplantae</taxon>
        <taxon>Streptophyta</taxon>
        <taxon>Embryophyta</taxon>
        <taxon>Tracheophyta</taxon>
        <taxon>Spermatophyta</taxon>
        <taxon>Magnoliopsida</taxon>
        <taxon>eudicotyledons</taxon>
        <taxon>Gunneridae</taxon>
        <taxon>Pentapetalae</taxon>
        <taxon>asterids</taxon>
        <taxon>lamiids</taxon>
        <taxon>Lamiales</taxon>
        <taxon>Orobanchaceae</taxon>
        <taxon>Buchnereae</taxon>
        <taxon>Striga</taxon>
    </lineage>
</organism>
<dbReference type="AlphaFoldDB" id="A0A5A7QP13"/>
<feature type="transmembrane region" description="Helical" evidence="9">
    <location>
        <begin position="45"/>
        <end position="62"/>
    </location>
</feature>
<proteinExistence type="inferred from homology"/>
<evidence type="ECO:0000313" key="11">
    <source>
        <dbReference type="Proteomes" id="UP000325081"/>
    </source>
</evidence>
<feature type="transmembrane region" description="Helical" evidence="9">
    <location>
        <begin position="143"/>
        <end position="164"/>
    </location>
</feature>
<accession>A0A5A7QP13</accession>
<keyword evidence="3 9" id="KW-0813">Transport</keyword>
<sequence length="250" mass="28480">MASKDVEEKLRLALGILGEFLHPQTILLTFVRVIRKKSTEDFSCVPYIIAFSNCFLYTWYALPVVSCEWQNFTVATVNGEDILLEFSFVIIYFYFASAKWKAKKGGHRKTLVGSVGLVASIGMYGSPLVAVKQVVQTKSVEFMPFYLSFFSFLASTLWLFYGLLSHELFLAAPKFVGSPLGFVQLLVYCKYRKSKATKNLKNGILERDFKKANEEKQMQWPTSNEERDDDIRKLQLVVSTESTDHARSGK</sequence>
<keyword evidence="11" id="KW-1185">Reference proteome</keyword>
<reference evidence="11" key="1">
    <citation type="journal article" date="2019" name="Curr. Biol.">
        <title>Genome Sequence of Striga asiatica Provides Insight into the Evolution of Plant Parasitism.</title>
        <authorList>
            <person name="Yoshida S."/>
            <person name="Kim S."/>
            <person name="Wafula E.K."/>
            <person name="Tanskanen J."/>
            <person name="Kim Y.M."/>
            <person name="Honaas L."/>
            <person name="Yang Z."/>
            <person name="Spallek T."/>
            <person name="Conn C.E."/>
            <person name="Ichihashi Y."/>
            <person name="Cheong K."/>
            <person name="Cui S."/>
            <person name="Der J.P."/>
            <person name="Gundlach H."/>
            <person name="Jiao Y."/>
            <person name="Hori C."/>
            <person name="Ishida J.K."/>
            <person name="Kasahara H."/>
            <person name="Kiba T."/>
            <person name="Kim M.S."/>
            <person name="Koo N."/>
            <person name="Laohavisit A."/>
            <person name="Lee Y.H."/>
            <person name="Lumba S."/>
            <person name="McCourt P."/>
            <person name="Mortimer J.C."/>
            <person name="Mutuku J.M."/>
            <person name="Nomura T."/>
            <person name="Sasaki-Sekimoto Y."/>
            <person name="Seto Y."/>
            <person name="Wang Y."/>
            <person name="Wakatake T."/>
            <person name="Sakakibara H."/>
            <person name="Demura T."/>
            <person name="Yamaguchi S."/>
            <person name="Yoneyama K."/>
            <person name="Manabe R.I."/>
            <person name="Nelson D.C."/>
            <person name="Schulman A.H."/>
            <person name="Timko M.P."/>
            <person name="dePamphilis C.W."/>
            <person name="Choi D."/>
            <person name="Shirasu K."/>
        </authorList>
    </citation>
    <scope>NUCLEOTIDE SEQUENCE [LARGE SCALE GENOMIC DNA]</scope>
    <source>
        <strain evidence="11">cv. UVA1</strain>
    </source>
</reference>
<comment type="function">
    <text evidence="9">Mediates both low-affinity uptake and efflux of sugar across the membrane.</text>
</comment>
<keyword evidence="8 9" id="KW-0472">Membrane</keyword>
<evidence type="ECO:0000313" key="10">
    <source>
        <dbReference type="EMBL" id="GER46696.1"/>
    </source>
</evidence>
<comment type="caution">
    <text evidence="10">The sequence shown here is derived from an EMBL/GenBank/DDBJ whole genome shotgun (WGS) entry which is preliminary data.</text>
</comment>
<dbReference type="PANTHER" id="PTHR10791">
    <property type="entry name" value="RAG1-ACTIVATING PROTEIN 1"/>
    <property type="match status" value="1"/>
</dbReference>
<keyword evidence="7 9" id="KW-1133">Transmembrane helix</keyword>
<dbReference type="GO" id="GO:0051260">
    <property type="term" value="P:protein homooligomerization"/>
    <property type="evidence" value="ECO:0007669"/>
    <property type="project" value="UniProtKB-ARBA"/>
</dbReference>
<dbReference type="FunFam" id="1.20.1280.290:FF:000002">
    <property type="entry name" value="Bidirectional sugar transporter SWEET"/>
    <property type="match status" value="1"/>
</dbReference>